<reference evidence="5" key="1">
    <citation type="submission" date="2021-01" db="EMBL/GenBank/DDBJ databases">
        <authorList>
            <person name="Corre E."/>
            <person name="Pelletier E."/>
            <person name="Niang G."/>
            <person name="Scheremetjew M."/>
            <person name="Finn R."/>
            <person name="Kale V."/>
            <person name="Holt S."/>
            <person name="Cochrane G."/>
            <person name="Meng A."/>
            <person name="Brown T."/>
            <person name="Cohen L."/>
        </authorList>
    </citation>
    <scope>NUCLEOTIDE SEQUENCE</scope>
    <source>
        <strain evidence="5">CCMP1661</strain>
    </source>
</reference>
<keyword evidence="3" id="KW-0732">Signal</keyword>
<keyword evidence="1" id="KW-0677">Repeat</keyword>
<dbReference type="InterPro" id="IPR006636">
    <property type="entry name" value="STI1_HS-bd"/>
</dbReference>
<feature type="chain" id="PRO_5030844667" description="STI1 domain-containing protein" evidence="3">
    <location>
        <begin position="20"/>
        <end position="218"/>
    </location>
</feature>
<accession>A0A7S2UTT4</accession>
<name>A0A7S2UTT4_9STRA</name>
<proteinExistence type="predicted"/>
<dbReference type="SMART" id="SM00727">
    <property type="entry name" value="STI1"/>
    <property type="match status" value="1"/>
</dbReference>
<evidence type="ECO:0000259" key="4">
    <source>
        <dbReference type="SMART" id="SM00727"/>
    </source>
</evidence>
<feature type="signal peptide" evidence="3">
    <location>
        <begin position="1"/>
        <end position="19"/>
    </location>
</feature>
<dbReference type="InterPro" id="IPR041243">
    <property type="entry name" value="STI1/HOP_DP"/>
</dbReference>
<dbReference type="EMBL" id="HBHR01003350">
    <property type="protein sequence ID" value="CAD9859026.1"/>
    <property type="molecule type" value="Transcribed_RNA"/>
</dbReference>
<organism evidence="5">
    <name type="scientific">Fibrocapsa japonica</name>
    <dbReference type="NCBI Taxonomy" id="94617"/>
    <lineage>
        <taxon>Eukaryota</taxon>
        <taxon>Sar</taxon>
        <taxon>Stramenopiles</taxon>
        <taxon>Ochrophyta</taxon>
        <taxon>Raphidophyceae</taxon>
        <taxon>Chattonellales</taxon>
        <taxon>Chattonellaceae</taxon>
        <taxon>Fibrocapsa</taxon>
    </lineage>
</organism>
<dbReference type="Gene3D" id="1.10.260.100">
    <property type="match status" value="1"/>
</dbReference>
<evidence type="ECO:0000313" key="5">
    <source>
        <dbReference type="EMBL" id="CAD9859026.1"/>
    </source>
</evidence>
<evidence type="ECO:0000256" key="3">
    <source>
        <dbReference type="SAM" id="SignalP"/>
    </source>
</evidence>
<evidence type="ECO:0000256" key="2">
    <source>
        <dbReference type="SAM" id="MobiDB-lite"/>
    </source>
</evidence>
<evidence type="ECO:0000256" key="1">
    <source>
        <dbReference type="ARBA" id="ARBA00022737"/>
    </source>
</evidence>
<protein>
    <recommendedName>
        <fullName evidence="4">STI1 domain-containing protein</fullName>
    </recommendedName>
</protein>
<dbReference type="Pfam" id="PF17830">
    <property type="entry name" value="STI1-HOP_DP"/>
    <property type="match status" value="1"/>
</dbReference>
<feature type="region of interest" description="Disordered" evidence="2">
    <location>
        <begin position="117"/>
        <end position="153"/>
    </location>
</feature>
<feature type="compositionally biased region" description="Basic and acidic residues" evidence="2">
    <location>
        <begin position="130"/>
        <end position="141"/>
    </location>
</feature>
<dbReference type="AlphaFoldDB" id="A0A7S2UTT4"/>
<sequence length="218" mass="23993">MKPHVLGMIALAGWSFSTGSSFHVGCLGQTCMRSSNTLFTGSRPNIRHFMSASDDEEVPVGEMKVSEIKAELELRKISWAGVFEKEELVRLLKEAREEGRADPSIVDQFNKQIFENRIQDDPDAASEKIPSPKDLDPEQLKDWSAGDGTLPGGLTPEAAQVLMRDPEIMAMLQMPKMQEVMKKVMAEGPSAMTSMMGDPEAMSMIMKLTAAMQKVAGQ</sequence>
<feature type="domain" description="STI1" evidence="4">
    <location>
        <begin position="165"/>
        <end position="205"/>
    </location>
</feature>
<gene>
    <name evidence="5" type="ORF">FJAP1339_LOCUS1545</name>
</gene>